<evidence type="ECO:0000256" key="1">
    <source>
        <dbReference type="ARBA" id="ARBA00009482"/>
    </source>
</evidence>
<evidence type="ECO:0000256" key="7">
    <source>
        <dbReference type="ARBA" id="ARBA00062568"/>
    </source>
</evidence>
<dbReference type="Pfam" id="PF16300">
    <property type="entry name" value="WD40_4"/>
    <property type="match status" value="1"/>
</dbReference>
<evidence type="ECO:0000256" key="9">
    <source>
        <dbReference type="RuleBase" id="RU280818"/>
    </source>
</evidence>
<dbReference type="FunFam" id="2.130.10.10:FF:000197">
    <property type="entry name" value="Coronin"/>
    <property type="match status" value="1"/>
</dbReference>
<dbReference type="STRING" id="329046.A0A1Y2CPZ3"/>
<proteinExistence type="inferred from homology"/>
<dbReference type="InterPro" id="IPR015943">
    <property type="entry name" value="WD40/YVTN_repeat-like_dom_sf"/>
</dbReference>
<name>A0A1Y2CPZ3_9FUNG</name>
<organism evidence="12 13">
    <name type="scientific">Rhizoclosmatium globosum</name>
    <dbReference type="NCBI Taxonomy" id="329046"/>
    <lineage>
        <taxon>Eukaryota</taxon>
        <taxon>Fungi</taxon>
        <taxon>Fungi incertae sedis</taxon>
        <taxon>Chytridiomycota</taxon>
        <taxon>Chytridiomycota incertae sedis</taxon>
        <taxon>Chytridiomycetes</taxon>
        <taxon>Chytridiales</taxon>
        <taxon>Chytriomycetaceae</taxon>
        <taxon>Rhizoclosmatium</taxon>
    </lineage>
</organism>
<comment type="subunit">
    <text evidence="7">Binds to F-actin.</text>
</comment>
<keyword evidence="6" id="KW-0009">Actin-binding</keyword>
<accession>A0A1Y2CPZ3</accession>
<dbReference type="PROSITE" id="PS00678">
    <property type="entry name" value="WD_REPEATS_1"/>
    <property type="match status" value="1"/>
</dbReference>
<dbReference type="PANTHER" id="PTHR10856:SF0">
    <property type="entry name" value="CORONIN"/>
    <property type="match status" value="1"/>
</dbReference>
<dbReference type="SMART" id="SM01166">
    <property type="entry name" value="DUF1899"/>
    <property type="match status" value="1"/>
</dbReference>
<comment type="caution">
    <text evidence="12">The sequence shown here is derived from an EMBL/GenBank/DDBJ whole genome shotgun (WGS) entry which is preliminary data.</text>
</comment>
<feature type="repeat" description="WD" evidence="8">
    <location>
        <begin position="168"/>
        <end position="209"/>
    </location>
</feature>
<keyword evidence="2" id="KW-0597">Phosphoprotein</keyword>
<dbReference type="GO" id="GO:0034316">
    <property type="term" value="P:negative regulation of Arp2/3 complex-mediated actin nucleation"/>
    <property type="evidence" value="ECO:0007669"/>
    <property type="project" value="EnsemblFungi"/>
</dbReference>
<dbReference type="Pfam" id="PF00400">
    <property type="entry name" value="WD40"/>
    <property type="match status" value="3"/>
</dbReference>
<evidence type="ECO:0000256" key="5">
    <source>
        <dbReference type="ARBA" id="ARBA00023054"/>
    </source>
</evidence>
<evidence type="ECO:0000256" key="2">
    <source>
        <dbReference type="ARBA" id="ARBA00022553"/>
    </source>
</evidence>
<reference evidence="12 13" key="1">
    <citation type="submission" date="2016-07" db="EMBL/GenBank/DDBJ databases">
        <title>Pervasive Adenine N6-methylation of Active Genes in Fungi.</title>
        <authorList>
            <consortium name="DOE Joint Genome Institute"/>
            <person name="Mondo S.J."/>
            <person name="Dannebaum R.O."/>
            <person name="Kuo R.C."/>
            <person name="Labutti K."/>
            <person name="Haridas S."/>
            <person name="Kuo A."/>
            <person name="Salamov A."/>
            <person name="Ahrendt S.R."/>
            <person name="Lipzen A."/>
            <person name="Sullivan W."/>
            <person name="Andreopoulos W.B."/>
            <person name="Clum A."/>
            <person name="Lindquist E."/>
            <person name="Daum C."/>
            <person name="Ramamoorthy G.K."/>
            <person name="Gryganskyi A."/>
            <person name="Culley D."/>
            <person name="Magnuson J.K."/>
            <person name="James T.Y."/>
            <person name="O'Malley M.A."/>
            <person name="Stajich J.E."/>
            <person name="Spatafora J.W."/>
            <person name="Visel A."/>
            <person name="Grigoriev I.V."/>
        </authorList>
    </citation>
    <scope>NUCLEOTIDE SEQUENCE [LARGE SCALE GENOMIC DNA]</scope>
    <source>
        <strain evidence="12 13">JEL800</strain>
    </source>
</reference>
<dbReference type="GO" id="GO:0030139">
    <property type="term" value="C:endocytic vesicle"/>
    <property type="evidence" value="ECO:0007669"/>
    <property type="project" value="EnsemblFungi"/>
</dbReference>
<evidence type="ECO:0000256" key="10">
    <source>
        <dbReference type="SAM" id="Coils"/>
    </source>
</evidence>
<evidence type="ECO:0000313" key="12">
    <source>
        <dbReference type="EMBL" id="ORY49053.1"/>
    </source>
</evidence>
<comment type="similarity">
    <text evidence="1 9">Belongs to the WD repeat coronin family.</text>
</comment>
<dbReference type="SUPFAM" id="SSF50978">
    <property type="entry name" value="WD40 repeat-like"/>
    <property type="match status" value="1"/>
</dbReference>
<feature type="repeat" description="WD" evidence="8">
    <location>
        <begin position="124"/>
        <end position="166"/>
    </location>
</feature>
<dbReference type="GO" id="GO:0030479">
    <property type="term" value="C:actin cortical patch"/>
    <property type="evidence" value="ECO:0007669"/>
    <property type="project" value="EnsemblFungi"/>
</dbReference>
<dbReference type="InterPro" id="IPR001680">
    <property type="entry name" value="WD40_rpt"/>
</dbReference>
<dbReference type="GO" id="GO:0007017">
    <property type="term" value="P:microtubule-based process"/>
    <property type="evidence" value="ECO:0007669"/>
    <property type="project" value="EnsemblFungi"/>
</dbReference>
<dbReference type="Pfam" id="PF08953">
    <property type="entry name" value="DUF1899"/>
    <property type="match status" value="1"/>
</dbReference>
<dbReference type="InterPro" id="IPR015048">
    <property type="entry name" value="DUF1899"/>
</dbReference>
<keyword evidence="13" id="KW-1185">Reference proteome</keyword>
<dbReference type="InterPro" id="IPR036322">
    <property type="entry name" value="WD40_repeat_dom_sf"/>
</dbReference>
<dbReference type="InterPro" id="IPR015505">
    <property type="entry name" value="Coronin"/>
</dbReference>
<keyword evidence="5 10" id="KW-0175">Coiled coil</keyword>
<evidence type="ECO:0000256" key="3">
    <source>
        <dbReference type="ARBA" id="ARBA00022574"/>
    </source>
</evidence>
<dbReference type="GO" id="GO:0051015">
    <property type="term" value="F:actin filament binding"/>
    <property type="evidence" value="ECO:0007669"/>
    <property type="project" value="EnsemblFungi"/>
</dbReference>
<dbReference type="GO" id="GO:0110085">
    <property type="term" value="C:mitotic actomyosin contractile ring"/>
    <property type="evidence" value="ECO:0007669"/>
    <property type="project" value="EnsemblFungi"/>
</dbReference>
<dbReference type="GO" id="GO:0071846">
    <property type="term" value="P:actin filament debranching"/>
    <property type="evidence" value="ECO:0007669"/>
    <property type="project" value="EnsemblFungi"/>
</dbReference>
<feature type="repeat" description="WD" evidence="8">
    <location>
        <begin position="74"/>
        <end position="116"/>
    </location>
</feature>
<evidence type="ECO:0000259" key="11">
    <source>
        <dbReference type="SMART" id="SM01166"/>
    </source>
</evidence>
<dbReference type="GO" id="GO:2000601">
    <property type="term" value="P:positive regulation of Arp2/3 complex-mediated actin nucleation"/>
    <property type="evidence" value="ECO:0007669"/>
    <property type="project" value="EnsemblFungi"/>
</dbReference>
<dbReference type="GO" id="GO:0071933">
    <property type="term" value="F:Arp2/3 complex binding"/>
    <property type="evidence" value="ECO:0007669"/>
    <property type="project" value="EnsemblFungi"/>
</dbReference>
<feature type="coiled-coil region" evidence="10">
    <location>
        <begin position="427"/>
        <end position="468"/>
    </location>
</feature>
<evidence type="ECO:0000256" key="8">
    <source>
        <dbReference type="PROSITE-ProRule" id="PRU00221"/>
    </source>
</evidence>
<dbReference type="GO" id="GO:0008017">
    <property type="term" value="F:microtubule binding"/>
    <property type="evidence" value="ECO:0007669"/>
    <property type="project" value="EnsemblFungi"/>
</dbReference>
<dbReference type="AlphaFoldDB" id="A0A1Y2CPZ3"/>
<dbReference type="OrthoDB" id="1850764at2759"/>
<sequence length="469" mass="51172">MSRFVRASKYRHVFGTPNKKEQCYDNMKVSRSAWDTNLVKVNPLFISVNMEAGGGGAFAVIPHANTGKIDPPLFLGHTGAVLDTDFNPFNDHIVASGAEDSRVMVWQIPEGGPTQNIETPVLTLNGHARKVGHVLFHPTADNVLLSASADFTVKLWDISTGQQKSELASVHADLIQGLTFNYNGSLVATTCKDKKLRVFDVRTGAVVSEVNGHQGIKGSRVEWLGSHDKFVTTGFSRSSERQLFIWDFANLSSGEPLKSETIDTASGLLIPKFDNDTSMLYVAGKGDGNIRYYEWVDDEKALYPLSEYKSADPLRGIGFLPKRACAINECEVARIYKVHPTMVEPISMKVPRKADTFQADIFPDTVGPEPALSAADFFAGKDANPKLISLEKGFVPSVSAAAFVTTGTVDLSSPGRASGTKSPAISEKELHEQVTALKKENDDLKAQVTNKDVRIRQLEAQLEQLKTSA</sequence>
<dbReference type="InterPro" id="IPR019775">
    <property type="entry name" value="WD40_repeat_CS"/>
</dbReference>
<dbReference type="Proteomes" id="UP000193642">
    <property type="component" value="Unassembled WGS sequence"/>
</dbReference>
<dbReference type="GO" id="GO:1990819">
    <property type="term" value="C:mating projection actin fusion focus"/>
    <property type="evidence" value="ECO:0007669"/>
    <property type="project" value="EnsemblFungi"/>
</dbReference>
<feature type="domain" description="DUF1899" evidence="11">
    <location>
        <begin position="3"/>
        <end position="67"/>
    </location>
</feature>
<dbReference type="SMART" id="SM01167">
    <property type="entry name" value="DUF1900"/>
    <property type="match status" value="1"/>
</dbReference>
<dbReference type="GO" id="GO:0051666">
    <property type="term" value="P:actin cortical patch localization"/>
    <property type="evidence" value="ECO:0007669"/>
    <property type="project" value="EnsemblFungi"/>
</dbReference>
<evidence type="ECO:0000313" key="13">
    <source>
        <dbReference type="Proteomes" id="UP000193642"/>
    </source>
</evidence>
<keyword evidence="3 8" id="KW-0853">WD repeat</keyword>
<gene>
    <name evidence="12" type="ORF">BCR33DRAFT_847728</name>
</gene>
<dbReference type="PROSITE" id="PS50082">
    <property type="entry name" value="WD_REPEATS_2"/>
    <property type="match status" value="3"/>
</dbReference>
<dbReference type="SMART" id="SM00320">
    <property type="entry name" value="WD40"/>
    <property type="match status" value="4"/>
</dbReference>
<keyword evidence="4 9" id="KW-0677">Repeat</keyword>
<evidence type="ECO:0000256" key="4">
    <source>
        <dbReference type="ARBA" id="ARBA00022737"/>
    </source>
</evidence>
<dbReference type="PROSITE" id="PS50294">
    <property type="entry name" value="WD_REPEATS_REGION"/>
    <property type="match status" value="2"/>
</dbReference>
<dbReference type="GO" id="GO:0007015">
    <property type="term" value="P:actin filament organization"/>
    <property type="evidence" value="ECO:0007669"/>
    <property type="project" value="EnsemblFungi"/>
</dbReference>
<protein>
    <recommendedName>
        <fullName evidence="9">Coronin</fullName>
    </recommendedName>
</protein>
<dbReference type="Gene3D" id="2.130.10.10">
    <property type="entry name" value="YVTN repeat-like/Quinoprotein amine dehydrogenase"/>
    <property type="match status" value="1"/>
</dbReference>
<dbReference type="GO" id="GO:0030674">
    <property type="term" value="F:protein-macromolecule adaptor activity"/>
    <property type="evidence" value="ECO:0007669"/>
    <property type="project" value="EnsemblFungi"/>
</dbReference>
<dbReference type="PANTHER" id="PTHR10856">
    <property type="entry name" value="CORONIN"/>
    <property type="match status" value="1"/>
</dbReference>
<evidence type="ECO:0000256" key="6">
    <source>
        <dbReference type="ARBA" id="ARBA00023203"/>
    </source>
</evidence>
<dbReference type="EMBL" id="MCGO01000010">
    <property type="protein sequence ID" value="ORY49053.1"/>
    <property type="molecule type" value="Genomic_DNA"/>
</dbReference>